<sequence>MGSDWWWTLTLPAGAVRPENVERLLAVAGTFGLSPARPDGGYNGFSATGDYRVQDRSQMVAGLATASWGTNVWLGSDVAVSLSTERGAQDVVTLSLDSIYCRRTPDDRAEPFRALHRLLTDLWVALADELGALFGRVEDEWSLEQIWAELSDPRLGDAPPPPGAWPEWLSWSTYFDAGRARALPAVPAELGAHVRRTPAGALVLELSDDPAAVDPLRFARLHQVLAGAARG</sequence>
<dbReference type="OrthoDB" id="3614806at2"/>
<name>R1IIH2_9PSEU</name>
<dbReference type="AlphaFoldDB" id="R1IIH2"/>
<keyword evidence="2" id="KW-1185">Reference proteome</keyword>
<reference evidence="1 2" key="1">
    <citation type="submission" date="2013-02" db="EMBL/GenBank/DDBJ databases">
        <title>Draft genome sequence of Amycolatopsis vancoresmycina strain DSM 44592T.</title>
        <authorList>
            <person name="Kumar S."/>
            <person name="Kaur N."/>
            <person name="Kaur C."/>
            <person name="Raghava G.P.S."/>
            <person name="Mayilraj S."/>
        </authorList>
    </citation>
    <scope>NUCLEOTIDE SEQUENCE [LARGE SCALE GENOMIC DNA]</scope>
    <source>
        <strain evidence="1 2">DSM 44592</strain>
    </source>
</reference>
<dbReference type="RefSeq" id="WP_003056586.1">
    <property type="nucleotide sequence ID" value="NZ_AOUO01000022.1"/>
</dbReference>
<accession>R1IIH2</accession>
<gene>
    <name evidence="1" type="ORF">H480_02189</name>
</gene>
<organism evidence="1 2">
    <name type="scientific">Amycolatopsis vancoresmycina DSM 44592</name>
    <dbReference type="NCBI Taxonomy" id="1292037"/>
    <lineage>
        <taxon>Bacteria</taxon>
        <taxon>Bacillati</taxon>
        <taxon>Actinomycetota</taxon>
        <taxon>Actinomycetes</taxon>
        <taxon>Pseudonocardiales</taxon>
        <taxon>Pseudonocardiaceae</taxon>
        <taxon>Amycolatopsis</taxon>
    </lineage>
</organism>
<dbReference type="PATRIC" id="fig|1292037.4.peg.433"/>
<evidence type="ECO:0000313" key="2">
    <source>
        <dbReference type="Proteomes" id="UP000014139"/>
    </source>
</evidence>
<dbReference type="Proteomes" id="UP000014139">
    <property type="component" value="Unassembled WGS sequence"/>
</dbReference>
<proteinExistence type="predicted"/>
<comment type="caution">
    <text evidence="1">The sequence shown here is derived from an EMBL/GenBank/DDBJ whole genome shotgun (WGS) entry which is preliminary data.</text>
</comment>
<evidence type="ECO:0000313" key="1">
    <source>
        <dbReference type="EMBL" id="EOD70234.1"/>
    </source>
</evidence>
<dbReference type="eggNOG" id="ENOG502ZWBH">
    <property type="taxonomic scope" value="Bacteria"/>
</dbReference>
<dbReference type="EMBL" id="AOUO01000022">
    <property type="protein sequence ID" value="EOD70234.1"/>
    <property type="molecule type" value="Genomic_DNA"/>
</dbReference>
<protein>
    <submittedName>
        <fullName evidence="1">Uncharacterized protein</fullName>
    </submittedName>
</protein>